<dbReference type="PANTHER" id="PTHR34183">
    <property type="entry name" value="ENDOLYTIC PEPTIDOGLYCAN TRANSGLYCOSYLASE RLPA"/>
    <property type="match status" value="1"/>
</dbReference>
<evidence type="ECO:0000313" key="7">
    <source>
        <dbReference type="Proteomes" id="UP000245489"/>
    </source>
</evidence>
<evidence type="ECO:0000256" key="2">
    <source>
        <dbReference type="ARBA" id="ARBA00023316"/>
    </source>
</evidence>
<dbReference type="InterPro" id="IPR009009">
    <property type="entry name" value="RlpA-like_DPBB"/>
</dbReference>
<proteinExistence type="inferred from homology"/>
<dbReference type="SUPFAM" id="SSF50685">
    <property type="entry name" value="Barwin-like endoglucanases"/>
    <property type="match status" value="1"/>
</dbReference>
<dbReference type="AlphaFoldDB" id="A0A316EEJ8"/>
<name>A0A316EEJ8_9BACT</name>
<dbReference type="GO" id="GO:0000270">
    <property type="term" value="P:peptidoglycan metabolic process"/>
    <property type="evidence" value="ECO:0007669"/>
    <property type="project" value="UniProtKB-UniRule"/>
</dbReference>
<dbReference type="NCBIfam" id="TIGR00413">
    <property type="entry name" value="rlpA"/>
    <property type="match status" value="1"/>
</dbReference>
<comment type="caution">
    <text evidence="6">The sequence shown here is derived from an EMBL/GenBank/DDBJ whole genome shotgun (WGS) entry which is preliminary data.</text>
</comment>
<keyword evidence="2 3" id="KW-0961">Cell wall biogenesis/degradation</keyword>
<comment type="function">
    <text evidence="3">Lytic transglycosylase with a strong preference for naked glycan strands that lack stem peptides.</text>
</comment>
<evidence type="ECO:0000313" key="6">
    <source>
        <dbReference type="EMBL" id="PWK29446.1"/>
    </source>
</evidence>
<dbReference type="PANTHER" id="PTHR34183:SF1">
    <property type="entry name" value="ENDOLYTIC PEPTIDOGLYCAN TRANSGLYCOSYLASE RLPA"/>
    <property type="match status" value="1"/>
</dbReference>
<reference evidence="6 7" key="1">
    <citation type="submission" date="2018-05" db="EMBL/GenBank/DDBJ databases">
        <title>Genomic Encyclopedia of Archaeal and Bacterial Type Strains, Phase II (KMG-II): from individual species to whole genera.</title>
        <authorList>
            <person name="Goeker M."/>
        </authorList>
    </citation>
    <scope>NUCLEOTIDE SEQUENCE [LARGE SCALE GENOMIC DNA]</scope>
    <source>
        <strain evidence="6 7">DSM 22214</strain>
    </source>
</reference>
<dbReference type="CDD" id="cd22268">
    <property type="entry name" value="DPBB_RlpA-like"/>
    <property type="match status" value="1"/>
</dbReference>
<dbReference type="Proteomes" id="UP000245489">
    <property type="component" value="Unassembled WGS sequence"/>
</dbReference>
<dbReference type="InterPro" id="IPR034718">
    <property type="entry name" value="RlpA"/>
</dbReference>
<organism evidence="6 7">
    <name type="scientific">Arcicella aurantiaca</name>
    <dbReference type="NCBI Taxonomy" id="591202"/>
    <lineage>
        <taxon>Bacteria</taxon>
        <taxon>Pseudomonadati</taxon>
        <taxon>Bacteroidota</taxon>
        <taxon>Cytophagia</taxon>
        <taxon>Cytophagales</taxon>
        <taxon>Flectobacillaceae</taxon>
        <taxon>Arcicella</taxon>
    </lineage>
</organism>
<dbReference type="RefSeq" id="WP_229201454.1">
    <property type="nucleotide sequence ID" value="NZ_QGGO01000001.1"/>
</dbReference>
<dbReference type="InterPro" id="IPR012997">
    <property type="entry name" value="RplA"/>
</dbReference>
<evidence type="ECO:0000259" key="5">
    <source>
        <dbReference type="Pfam" id="PF03330"/>
    </source>
</evidence>
<keyword evidence="6" id="KW-0449">Lipoprotein</keyword>
<evidence type="ECO:0000256" key="3">
    <source>
        <dbReference type="HAMAP-Rule" id="MF_02071"/>
    </source>
</evidence>
<dbReference type="Gene3D" id="2.40.40.10">
    <property type="entry name" value="RlpA-like domain"/>
    <property type="match status" value="1"/>
</dbReference>
<keyword evidence="7" id="KW-1185">Reference proteome</keyword>
<evidence type="ECO:0000256" key="1">
    <source>
        <dbReference type="ARBA" id="ARBA00023239"/>
    </source>
</evidence>
<dbReference type="Pfam" id="PF03330">
    <property type="entry name" value="DPBB_1"/>
    <property type="match status" value="1"/>
</dbReference>
<comment type="similarity">
    <text evidence="3 4">Belongs to the RlpA family.</text>
</comment>
<gene>
    <name evidence="3" type="primary">rlpA</name>
    <name evidence="6" type="ORF">LV89_00286</name>
</gene>
<sequence>MIKQLLGNLTVLAVVSTTTFAQKLGDESYGISSYYADYFYNRPTSTGEILQKNQYTAAHMTLPFGTMVEVTNLANKRFVIVRINDRGPFKPGRIIDLTQNPAKWLRMSQVGLTKVRLKVVGFDGDIMLEPFDSLSLTATPRFEPKFYQKTKLKYKRYYRLKKNWRKRKYPQLRYRRLRVSSYLRKLSKQRRKEYLESRRKKK</sequence>
<dbReference type="InterPro" id="IPR036908">
    <property type="entry name" value="RlpA-like_sf"/>
</dbReference>
<dbReference type="GO" id="GO:0071555">
    <property type="term" value="P:cell wall organization"/>
    <property type="evidence" value="ECO:0007669"/>
    <property type="project" value="UniProtKB-KW"/>
</dbReference>
<keyword evidence="1 3" id="KW-0456">Lyase</keyword>
<dbReference type="EC" id="4.2.2.-" evidence="3"/>
<dbReference type="HAMAP" id="MF_02071">
    <property type="entry name" value="RlpA"/>
    <property type="match status" value="1"/>
</dbReference>
<protein>
    <recommendedName>
        <fullName evidence="3">Probable endolytic peptidoglycan transglycosylase RlpA</fullName>
        <ecNumber evidence="3">4.2.2.-</ecNumber>
    </recommendedName>
</protein>
<accession>A0A316EEJ8</accession>
<feature type="domain" description="RlpA-like protein double-psi beta-barrel" evidence="5">
    <location>
        <begin position="36"/>
        <end position="116"/>
    </location>
</feature>
<evidence type="ECO:0000256" key="4">
    <source>
        <dbReference type="RuleBase" id="RU003495"/>
    </source>
</evidence>
<dbReference type="GO" id="GO:0008932">
    <property type="term" value="F:lytic endotransglycosylase activity"/>
    <property type="evidence" value="ECO:0007669"/>
    <property type="project" value="UniProtKB-UniRule"/>
</dbReference>
<dbReference type="EMBL" id="QGGO01000001">
    <property type="protein sequence ID" value="PWK29446.1"/>
    <property type="molecule type" value="Genomic_DNA"/>
</dbReference>